<evidence type="ECO:0000313" key="1">
    <source>
        <dbReference type="EMBL" id="KFD61082.1"/>
    </source>
</evidence>
<gene>
    <name evidence="1" type="ORF">M514_26724</name>
</gene>
<dbReference type="AlphaFoldDB" id="A0A085MV36"/>
<reference evidence="1" key="1">
    <citation type="journal article" date="2014" name="Nat. Genet.">
        <title>Genome and transcriptome of the porcine whipworm Trichuris suis.</title>
        <authorList>
            <person name="Jex A.R."/>
            <person name="Nejsum P."/>
            <person name="Schwarz E.M."/>
            <person name="Hu L."/>
            <person name="Young N.D."/>
            <person name="Hall R.S."/>
            <person name="Korhonen P.K."/>
            <person name="Liao S."/>
            <person name="Thamsborg S."/>
            <person name="Xia J."/>
            <person name="Xu P."/>
            <person name="Wang S."/>
            <person name="Scheerlinck J.P."/>
            <person name="Hofmann A."/>
            <person name="Sternberg P.W."/>
            <person name="Wang J."/>
            <person name="Gasser R.B."/>
        </authorList>
    </citation>
    <scope>NUCLEOTIDE SEQUENCE [LARGE SCALE GENOMIC DNA]</scope>
    <source>
        <strain evidence="1">DCEP-RM93F</strain>
    </source>
</reference>
<name>A0A085MV36_9BILA</name>
<proteinExistence type="predicted"/>
<dbReference type="EMBL" id="KL367636">
    <property type="protein sequence ID" value="KFD61082.1"/>
    <property type="molecule type" value="Genomic_DNA"/>
</dbReference>
<dbReference type="Proteomes" id="UP000030758">
    <property type="component" value="Unassembled WGS sequence"/>
</dbReference>
<sequence>MESSIRTCWNKAHHPLERSIECSSEDYVSREKKPKRVAKLLQIVEMRDNPRPYVTSETTKDTTLQLGCEV</sequence>
<accession>A0A085MV36</accession>
<organism evidence="1">
    <name type="scientific">Trichuris suis</name>
    <name type="common">pig whipworm</name>
    <dbReference type="NCBI Taxonomy" id="68888"/>
    <lineage>
        <taxon>Eukaryota</taxon>
        <taxon>Metazoa</taxon>
        <taxon>Ecdysozoa</taxon>
        <taxon>Nematoda</taxon>
        <taxon>Enoplea</taxon>
        <taxon>Dorylaimia</taxon>
        <taxon>Trichinellida</taxon>
        <taxon>Trichuridae</taxon>
        <taxon>Trichuris</taxon>
    </lineage>
</organism>
<protein>
    <submittedName>
        <fullName evidence="1">Uncharacterized protein</fullName>
    </submittedName>
</protein>